<name>A0A8H5CZJ5_9AGAR</name>
<dbReference type="PANTHER" id="PTHR42879:SF2">
    <property type="entry name" value="3-OXOACYL-[ACYL-CARRIER-PROTEIN] REDUCTASE FABG"/>
    <property type="match status" value="1"/>
</dbReference>
<reference evidence="4 5" key="1">
    <citation type="journal article" date="2020" name="ISME J.">
        <title>Uncovering the hidden diversity of litter-decomposition mechanisms in mushroom-forming fungi.</title>
        <authorList>
            <person name="Floudas D."/>
            <person name="Bentzer J."/>
            <person name="Ahren D."/>
            <person name="Johansson T."/>
            <person name="Persson P."/>
            <person name="Tunlid A."/>
        </authorList>
    </citation>
    <scope>NUCLEOTIDE SEQUENCE [LARGE SCALE GENOMIC DNA]</scope>
    <source>
        <strain evidence="4 5">CBS 291.85</strain>
    </source>
</reference>
<sequence length="178" mass="19519">MSSSSERQLEGRIALITGCSGGIGKASAITLARRGCSIAVHYSQSADRAHALAEELQKSFQVRAAAFGADLSNYDNVRGLHSEVVQKLGHPDILFNNAGDTVKVIGRMGNIEDISVDLFEKTWKLNTGSQFLLTQLCLKHMVEQKYGRIVFNSSVAAGKFNRSHLVDYVLISQELMYL</sequence>
<protein>
    <recommendedName>
        <fullName evidence="2">3-oxoacyl-[acyl-carrier-protein] reductase</fullName>
        <ecNumber evidence="2">1.1.1.100</ecNumber>
    </recommendedName>
</protein>
<dbReference type="InterPro" id="IPR036291">
    <property type="entry name" value="NAD(P)-bd_dom_sf"/>
</dbReference>
<proteinExistence type="inferred from homology"/>
<evidence type="ECO:0000256" key="3">
    <source>
        <dbReference type="ARBA" id="ARBA00048508"/>
    </source>
</evidence>
<evidence type="ECO:0000313" key="5">
    <source>
        <dbReference type="Proteomes" id="UP000559256"/>
    </source>
</evidence>
<dbReference type="EMBL" id="JAACJM010000072">
    <property type="protein sequence ID" value="KAF5350867.1"/>
    <property type="molecule type" value="Genomic_DNA"/>
</dbReference>
<dbReference type="PANTHER" id="PTHR42879">
    <property type="entry name" value="3-OXOACYL-(ACYL-CARRIER-PROTEIN) REDUCTASE"/>
    <property type="match status" value="1"/>
</dbReference>
<comment type="caution">
    <text evidence="4">The sequence shown here is derived from an EMBL/GenBank/DDBJ whole genome shotgun (WGS) entry which is preliminary data.</text>
</comment>
<dbReference type="InterPro" id="IPR050259">
    <property type="entry name" value="SDR"/>
</dbReference>
<gene>
    <name evidence="4" type="ORF">D9758_010503</name>
</gene>
<comment type="catalytic activity">
    <reaction evidence="3">
        <text>a (3R)-hydroxyacyl-[ACP] + NADP(+) = a 3-oxoacyl-[ACP] + NADPH + H(+)</text>
        <dbReference type="Rhea" id="RHEA:17397"/>
        <dbReference type="Rhea" id="RHEA-COMP:9916"/>
        <dbReference type="Rhea" id="RHEA-COMP:9945"/>
        <dbReference type="ChEBI" id="CHEBI:15378"/>
        <dbReference type="ChEBI" id="CHEBI:57783"/>
        <dbReference type="ChEBI" id="CHEBI:58349"/>
        <dbReference type="ChEBI" id="CHEBI:78776"/>
        <dbReference type="ChEBI" id="CHEBI:78827"/>
        <dbReference type="EC" id="1.1.1.100"/>
    </reaction>
</comment>
<dbReference type="Proteomes" id="UP000559256">
    <property type="component" value="Unassembled WGS sequence"/>
</dbReference>
<dbReference type="SUPFAM" id="SSF51735">
    <property type="entry name" value="NAD(P)-binding Rossmann-fold domains"/>
    <property type="match status" value="1"/>
</dbReference>
<evidence type="ECO:0000313" key="4">
    <source>
        <dbReference type="EMBL" id="KAF5350867.1"/>
    </source>
</evidence>
<accession>A0A8H5CZJ5</accession>
<dbReference type="Gene3D" id="3.40.50.720">
    <property type="entry name" value="NAD(P)-binding Rossmann-like Domain"/>
    <property type="match status" value="1"/>
</dbReference>
<evidence type="ECO:0000256" key="1">
    <source>
        <dbReference type="ARBA" id="ARBA00006484"/>
    </source>
</evidence>
<dbReference type="CDD" id="cd05233">
    <property type="entry name" value="SDR_c"/>
    <property type="match status" value="1"/>
</dbReference>
<evidence type="ECO:0000256" key="2">
    <source>
        <dbReference type="ARBA" id="ARBA00012948"/>
    </source>
</evidence>
<dbReference type="InterPro" id="IPR002347">
    <property type="entry name" value="SDR_fam"/>
</dbReference>
<dbReference type="AlphaFoldDB" id="A0A8H5CZJ5"/>
<organism evidence="4 5">
    <name type="scientific">Tetrapyrgos nigripes</name>
    <dbReference type="NCBI Taxonomy" id="182062"/>
    <lineage>
        <taxon>Eukaryota</taxon>
        <taxon>Fungi</taxon>
        <taxon>Dikarya</taxon>
        <taxon>Basidiomycota</taxon>
        <taxon>Agaricomycotina</taxon>
        <taxon>Agaricomycetes</taxon>
        <taxon>Agaricomycetidae</taxon>
        <taxon>Agaricales</taxon>
        <taxon>Marasmiineae</taxon>
        <taxon>Marasmiaceae</taxon>
        <taxon>Tetrapyrgos</taxon>
    </lineage>
</organism>
<dbReference type="OrthoDB" id="1888931at2759"/>
<dbReference type="PRINTS" id="PR00081">
    <property type="entry name" value="GDHRDH"/>
</dbReference>
<dbReference type="GO" id="GO:0004316">
    <property type="term" value="F:3-oxoacyl-[acyl-carrier-protein] reductase (NADPH) activity"/>
    <property type="evidence" value="ECO:0007669"/>
    <property type="project" value="UniProtKB-EC"/>
</dbReference>
<keyword evidence="5" id="KW-1185">Reference proteome</keyword>
<dbReference type="EC" id="1.1.1.100" evidence="2"/>
<comment type="similarity">
    <text evidence="1">Belongs to the short-chain dehydrogenases/reductases (SDR) family.</text>
</comment>
<dbReference type="Pfam" id="PF00106">
    <property type="entry name" value="adh_short"/>
    <property type="match status" value="1"/>
</dbReference>